<gene>
    <name evidence="9" type="ORF">PUMCH_000963</name>
</gene>
<keyword evidence="1" id="KW-0808">Transferase</keyword>
<sequence length="376" mass="42281">MTISYDDSSVWSATNADAKESLIKLMVSTLECVICLETMHIPFLLSCGHSFCYGCLDSWFKNKLNCPTCRHNLVEPPTLNKGLREVSNGITELFFESLQDEEQKTKLKEIKKTQEDEFEEALKSKIKLFSDSFLLAPRLIDTSDGVPRCGNCHWEVHGSVCLHCGQSVRHPGSDGYYDSSDGDAYNEDEQEVELFGVTGDAYDSEDSFVDNRDDEVIINDVESESENSVDLDGRRSQRFSHRRQRNAASIIDDEASEDSDSAMSSYNGEGTFPTHGTRYDGSRDSLNVSHVVSVSSDSDEGDSMDTRDYDMRRAVDRLHQNHIEEIYDDEDEEGSGLEEGHFAGFSDSDNQNSLGDEGIMRSRRSNYRTISSDDED</sequence>
<feature type="compositionally biased region" description="Basic residues" evidence="7">
    <location>
        <begin position="236"/>
        <end position="245"/>
    </location>
</feature>
<keyword evidence="10" id="KW-1185">Reference proteome</keyword>
<dbReference type="SUPFAM" id="SSF57850">
    <property type="entry name" value="RING/U-box"/>
    <property type="match status" value="1"/>
</dbReference>
<evidence type="ECO:0000256" key="1">
    <source>
        <dbReference type="ARBA" id="ARBA00022679"/>
    </source>
</evidence>
<dbReference type="RefSeq" id="XP_062876104.1">
    <property type="nucleotide sequence ID" value="XM_063020034.1"/>
</dbReference>
<feature type="compositionally biased region" description="Acidic residues" evidence="7">
    <location>
        <begin position="220"/>
        <end position="229"/>
    </location>
</feature>
<dbReference type="PROSITE" id="PS00518">
    <property type="entry name" value="ZF_RING_1"/>
    <property type="match status" value="1"/>
</dbReference>
<feature type="compositionally biased region" description="Acidic residues" evidence="7">
    <location>
        <begin position="251"/>
        <end position="260"/>
    </location>
</feature>
<dbReference type="KEGG" id="asau:88172031"/>
<dbReference type="GeneID" id="88172031"/>
<dbReference type="InterPro" id="IPR017907">
    <property type="entry name" value="Znf_RING_CS"/>
</dbReference>
<name>A0AAX4H5J2_9ASCO</name>
<dbReference type="GO" id="GO:0061630">
    <property type="term" value="F:ubiquitin protein ligase activity"/>
    <property type="evidence" value="ECO:0007669"/>
    <property type="project" value="TreeGrafter"/>
</dbReference>
<dbReference type="Pfam" id="PF13639">
    <property type="entry name" value="zf-RING_2"/>
    <property type="match status" value="1"/>
</dbReference>
<dbReference type="GO" id="GO:0016567">
    <property type="term" value="P:protein ubiquitination"/>
    <property type="evidence" value="ECO:0007669"/>
    <property type="project" value="TreeGrafter"/>
</dbReference>
<evidence type="ECO:0000313" key="10">
    <source>
        <dbReference type="Proteomes" id="UP001338582"/>
    </source>
</evidence>
<organism evidence="9 10">
    <name type="scientific">Australozyma saopauloensis</name>
    <dbReference type="NCBI Taxonomy" id="291208"/>
    <lineage>
        <taxon>Eukaryota</taxon>
        <taxon>Fungi</taxon>
        <taxon>Dikarya</taxon>
        <taxon>Ascomycota</taxon>
        <taxon>Saccharomycotina</taxon>
        <taxon>Pichiomycetes</taxon>
        <taxon>Metschnikowiaceae</taxon>
        <taxon>Australozyma</taxon>
    </lineage>
</organism>
<evidence type="ECO:0000256" key="6">
    <source>
        <dbReference type="PROSITE-ProRule" id="PRU00175"/>
    </source>
</evidence>
<dbReference type="SMART" id="SM00184">
    <property type="entry name" value="RING"/>
    <property type="match status" value="1"/>
</dbReference>
<dbReference type="InterPro" id="IPR001841">
    <property type="entry name" value="Znf_RING"/>
</dbReference>
<dbReference type="EMBL" id="CP138894">
    <property type="protein sequence ID" value="WPK23718.1"/>
    <property type="molecule type" value="Genomic_DNA"/>
</dbReference>
<keyword evidence="2" id="KW-0479">Metal-binding</keyword>
<dbReference type="GO" id="GO:0000151">
    <property type="term" value="C:ubiquitin ligase complex"/>
    <property type="evidence" value="ECO:0007669"/>
    <property type="project" value="TreeGrafter"/>
</dbReference>
<protein>
    <recommendedName>
        <fullName evidence="8">RING-type domain-containing protein</fullName>
    </recommendedName>
</protein>
<evidence type="ECO:0000256" key="3">
    <source>
        <dbReference type="ARBA" id="ARBA00022771"/>
    </source>
</evidence>
<feature type="region of interest" description="Disordered" evidence="7">
    <location>
        <begin position="320"/>
        <end position="376"/>
    </location>
</feature>
<reference evidence="9 10" key="1">
    <citation type="submission" date="2023-10" db="EMBL/GenBank/DDBJ databases">
        <title>Draft Genome Sequence of Candida saopaulonensis from a very Premature Infant with Sepsis.</title>
        <authorList>
            <person name="Ning Y."/>
            <person name="Dai R."/>
            <person name="Xiao M."/>
            <person name="Xu Y."/>
            <person name="Yan Q."/>
            <person name="Zhang L."/>
        </authorList>
    </citation>
    <scope>NUCLEOTIDE SEQUENCE [LARGE SCALE GENOMIC DNA]</scope>
    <source>
        <strain evidence="9 10">19XY460</strain>
    </source>
</reference>
<feature type="region of interest" description="Disordered" evidence="7">
    <location>
        <begin position="220"/>
        <end position="284"/>
    </location>
</feature>
<dbReference type="AlphaFoldDB" id="A0AAX4H5J2"/>
<dbReference type="GO" id="GO:0005829">
    <property type="term" value="C:cytosol"/>
    <property type="evidence" value="ECO:0007669"/>
    <property type="project" value="TreeGrafter"/>
</dbReference>
<keyword evidence="5" id="KW-0862">Zinc</keyword>
<dbReference type="PROSITE" id="PS50089">
    <property type="entry name" value="ZF_RING_2"/>
    <property type="match status" value="1"/>
</dbReference>
<dbReference type="GO" id="GO:0008270">
    <property type="term" value="F:zinc ion binding"/>
    <property type="evidence" value="ECO:0007669"/>
    <property type="project" value="UniProtKB-KW"/>
</dbReference>
<evidence type="ECO:0000256" key="2">
    <source>
        <dbReference type="ARBA" id="ARBA00022723"/>
    </source>
</evidence>
<evidence type="ECO:0000256" key="4">
    <source>
        <dbReference type="ARBA" id="ARBA00022786"/>
    </source>
</evidence>
<dbReference type="InterPro" id="IPR013083">
    <property type="entry name" value="Znf_RING/FYVE/PHD"/>
</dbReference>
<feature type="domain" description="RING-type" evidence="8">
    <location>
        <begin position="32"/>
        <end position="70"/>
    </location>
</feature>
<accession>A0AAX4H5J2</accession>
<proteinExistence type="predicted"/>
<dbReference type="Gene3D" id="3.30.40.10">
    <property type="entry name" value="Zinc/RING finger domain, C3HC4 (zinc finger)"/>
    <property type="match status" value="1"/>
</dbReference>
<keyword evidence="4" id="KW-0833">Ubl conjugation pathway</keyword>
<feature type="compositionally biased region" description="Acidic residues" evidence="7">
    <location>
        <begin position="326"/>
        <end position="336"/>
    </location>
</feature>
<dbReference type="PANTHER" id="PTHR15067">
    <property type="entry name" value="E3 UBIQUITIN-PROTEIN LIGASE RNF8"/>
    <property type="match status" value="1"/>
</dbReference>
<dbReference type="PANTHER" id="PTHR15067:SF4">
    <property type="entry name" value="E3 UBIQUITIN-PROTEIN LIGASE RNF8"/>
    <property type="match status" value="1"/>
</dbReference>
<dbReference type="GO" id="GO:0006511">
    <property type="term" value="P:ubiquitin-dependent protein catabolic process"/>
    <property type="evidence" value="ECO:0007669"/>
    <property type="project" value="TreeGrafter"/>
</dbReference>
<dbReference type="Proteomes" id="UP001338582">
    <property type="component" value="Chromosome 1"/>
</dbReference>
<evidence type="ECO:0000256" key="7">
    <source>
        <dbReference type="SAM" id="MobiDB-lite"/>
    </source>
</evidence>
<keyword evidence="3 6" id="KW-0863">Zinc-finger</keyword>
<evidence type="ECO:0000256" key="5">
    <source>
        <dbReference type="ARBA" id="ARBA00022833"/>
    </source>
</evidence>
<evidence type="ECO:0000313" key="9">
    <source>
        <dbReference type="EMBL" id="WPK23718.1"/>
    </source>
</evidence>
<evidence type="ECO:0000259" key="8">
    <source>
        <dbReference type="PROSITE" id="PS50089"/>
    </source>
</evidence>